<dbReference type="GeneID" id="9814611"/>
<proteinExistence type="predicted"/>
<dbReference type="Pfam" id="PF00646">
    <property type="entry name" value="F-box"/>
    <property type="match status" value="1"/>
</dbReference>
<dbReference type="PANTHER" id="PTHR21503:SF8">
    <property type="entry name" value="F-BOX ASSOCIATED DOMAIN-CONTAINING PROTEIN-RELATED"/>
    <property type="match status" value="1"/>
</dbReference>
<evidence type="ECO:0000313" key="2">
    <source>
        <dbReference type="EMBL" id="KAF1749998.1"/>
    </source>
</evidence>
<comment type="caution">
    <text evidence="2">The sequence shown here is derived from an EMBL/GenBank/DDBJ whole genome shotgun (WGS) entry which is preliminary data.</text>
</comment>
<dbReference type="KEGG" id="crq:GCK72_016543"/>
<accession>A0A6A5G4R1</accession>
<dbReference type="CTD" id="9814611"/>
<reference evidence="2 3" key="1">
    <citation type="submission" date="2019-12" db="EMBL/GenBank/DDBJ databases">
        <title>Chromosome-level assembly of the Caenorhabditis remanei genome.</title>
        <authorList>
            <person name="Teterina A.A."/>
            <person name="Willis J.H."/>
            <person name="Phillips P.C."/>
        </authorList>
    </citation>
    <scope>NUCLEOTIDE SEQUENCE [LARGE SCALE GENOMIC DNA]</scope>
    <source>
        <strain evidence="2 3">PX506</strain>
        <tissue evidence="2">Whole organism</tissue>
    </source>
</reference>
<protein>
    <recommendedName>
        <fullName evidence="1">F-box domain-containing protein</fullName>
    </recommendedName>
</protein>
<dbReference type="PROSITE" id="PS50181">
    <property type="entry name" value="FBOX"/>
    <property type="match status" value="1"/>
</dbReference>
<dbReference type="Proteomes" id="UP000483820">
    <property type="component" value="Chromosome V"/>
</dbReference>
<evidence type="ECO:0000259" key="1">
    <source>
        <dbReference type="PROSITE" id="PS50181"/>
    </source>
</evidence>
<organism evidence="2 3">
    <name type="scientific">Caenorhabditis remanei</name>
    <name type="common">Caenorhabditis vulgaris</name>
    <dbReference type="NCBI Taxonomy" id="31234"/>
    <lineage>
        <taxon>Eukaryota</taxon>
        <taxon>Metazoa</taxon>
        <taxon>Ecdysozoa</taxon>
        <taxon>Nematoda</taxon>
        <taxon>Chromadorea</taxon>
        <taxon>Rhabditida</taxon>
        <taxon>Rhabditina</taxon>
        <taxon>Rhabditomorpha</taxon>
        <taxon>Rhabditoidea</taxon>
        <taxon>Rhabditidae</taxon>
        <taxon>Peloderinae</taxon>
        <taxon>Caenorhabditis</taxon>
    </lineage>
</organism>
<dbReference type="RefSeq" id="XP_003100439.2">
    <property type="nucleotide sequence ID" value="XM_003100391.2"/>
</dbReference>
<feature type="domain" description="F-box" evidence="1">
    <location>
        <begin position="1"/>
        <end position="48"/>
    </location>
</feature>
<name>A0A6A5G4R1_CAERE</name>
<dbReference type="AlphaFoldDB" id="A0A6A5G4R1"/>
<evidence type="ECO:0000313" key="3">
    <source>
        <dbReference type="Proteomes" id="UP000483820"/>
    </source>
</evidence>
<dbReference type="InterPro" id="IPR001810">
    <property type="entry name" value="F-box_dom"/>
</dbReference>
<gene>
    <name evidence="2" type="ORF">GCK72_016543</name>
</gene>
<dbReference type="PANTHER" id="PTHR21503">
    <property type="entry name" value="F-BOX-CONTAINING HYPOTHETICAL PROTEIN C.ELEGANS"/>
    <property type="match status" value="1"/>
</dbReference>
<dbReference type="EMBL" id="WUAV01000005">
    <property type="protein sequence ID" value="KAF1749998.1"/>
    <property type="molecule type" value="Genomic_DNA"/>
</dbReference>
<sequence length="361" mass="42207">MKLLRFPSLAQQKIFELMGFHSLLILSFCSKRIKYLIQSLQRYRWKDIKFVNYSFVELEEIHITVGFDIKSERIYLFPYKGLVTNPMRVFGMDPEVSCSFDTRLCGSKYTYNTEEKQRVVQGIHDYLYQFFGSSIDYEVESMETHLPPSLKNINSSRIKVPENTTADELEACFTASPNQEYIEIGGHFTGNLCPNSVILGTEYLRIYCSGMHGDDILLRFRGKRLDVRQTNFHDSTIVCLLNDWRTNKKFENLKSLLINSYEYKNYDAVKLLQDVGIKKMSQSEGILRLTWQMRLLYSTFLNFPRPPHRKWIPSAFESRDYLIRDGDGEKASVFIEDHYVCFAVWNGSSCVTNHTSDKPNY</sequence>